<dbReference type="EMBL" id="JAXOVC010000011">
    <property type="protein sequence ID" value="KAK4495953.1"/>
    <property type="molecule type" value="Genomic_DNA"/>
</dbReference>
<protein>
    <recommendedName>
        <fullName evidence="8">Beta-glucosidase</fullName>
    </recommendedName>
</protein>
<accession>A0ABR0E3X0</accession>
<feature type="signal peptide" evidence="5">
    <location>
        <begin position="1"/>
        <end position="16"/>
    </location>
</feature>
<dbReference type="Gene3D" id="3.20.20.80">
    <property type="entry name" value="Glycosidases"/>
    <property type="match status" value="1"/>
</dbReference>
<dbReference type="PANTHER" id="PTHR10353:SF36">
    <property type="entry name" value="LP05116P"/>
    <property type="match status" value="1"/>
</dbReference>
<evidence type="ECO:0000256" key="1">
    <source>
        <dbReference type="ARBA" id="ARBA00010838"/>
    </source>
</evidence>
<keyword evidence="3" id="KW-0326">Glycosidase</keyword>
<evidence type="ECO:0000313" key="7">
    <source>
        <dbReference type="Proteomes" id="UP001305779"/>
    </source>
</evidence>
<dbReference type="InterPro" id="IPR001360">
    <property type="entry name" value="Glyco_hydro_1"/>
</dbReference>
<sequence>MRSFKLLTFLSALASAQNFTESIAPSATAANGTQIPNPTLYATTLAINVEDYWNLRIGPVQEAATTTTVSPTPIPSTELIPPPPLYYAPFPTGQQVFKMPKNESWSFPKDFLWGVAGAAQQIEGAVKAEGRGPSIWDKLPRVPNYVVNNYTSDIADNNYYLYKQDIARIAALGVKVYSFSLSWSRILPFGKGPVNQLGIDHYNDVIDTCIEYGVTPMITLYHWDLPLYLQDTYGGWLSSSIVPDFVEYARIAYTAFGDRVSHWFTVNEPIVFCGFYPLPTQHFPNFTIPNLHQRYWCGHHVLLAHAEAYHLGKQILGANSTIALKHNGGYKIPLTNSSADAEAVQRAWDFNEGWFSDPVFLTGDYPASLKAFVSGFLPEFTEEQKGMINGTADVYAHDAYTAQFYFAPEGGIEACVGDEENPLYPTCANTSYTYAPTSNSWLIGPAADPGSPWLHDATTYLPSFLHYLQRTWPSRLGIFITEFGFAEPFESHKTLLQDILYDPVRSAYYRSYMQGVLAAMSEGVRVVGTLGWSFVDNYEWAQGYSVTFGMQYVNFSDPALPRRFKASFFEYVDAFEVYQEK</sequence>
<dbReference type="PANTHER" id="PTHR10353">
    <property type="entry name" value="GLYCOSYL HYDROLASE"/>
    <property type="match status" value="1"/>
</dbReference>
<gene>
    <name evidence="6" type="ORF">PRZ48_013221</name>
</gene>
<dbReference type="Proteomes" id="UP001305779">
    <property type="component" value="Unassembled WGS sequence"/>
</dbReference>
<evidence type="ECO:0000256" key="5">
    <source>
        <dbReference type="SAM" id="SignalP"/>
    </source>
</evidence>
<keyword evidence="2" id="KW-0378">Hydrolase</keyword>
<keyword evidence="7" id="KW-1185">Reference proteome</keyword>
<dbReference type="SUPFAM" id="SSF51445">
    <property type="entry name" value="(Trans)glycosidases"/>
    <property type="match status" value="1"/>
</dbReference>
<name>A0ABR0E3X0_ZASCE</name>
<organism evidence="6 7">
    <name type="scientific">Zasmidium cellare</name>
    <name type="common">Wine cellar mold</name>
    <name type="synonym">Racodium cellare</name>
    <dbReference type="NCBI Taxonomy" id="395010"/>
    <lineage>
        <taxon>Eukaryota</taxon>
        <taxon>Fungi</taxon>
        <taxon>Dikarya</taxon>
        <taxon>Ascomycota</taxon>
        <taxon>Pezizomycotina</taxon>
        <taxon>Dothideomycetes</taxon>
        <taxon>Dothideomycetidae</taxon>
        <taxon>Mycosphaerellales</taxon>
        <taxon>Mycosphaerellaceae</taxon>
        <taxon>Zasmidium</taxon>
    </lineage>
</organism>
<evidence type="ECO:0008006" key="8">
    <source>
        <dbReference type="Google" id="ProtNLM"/>
    </source>
</evidence>
<evidence type="ECO:0000256" key="3">
    <source>
        <dbReference type="ARBA" id="ARBA00023295"/>
    </source>
</evidence>
<feature type="chain" id="PRO_5045397170" description="Beta-glucosidase" evidence="5">
    <location>
        <begin position="17"/>
        <end position="581"/>
    </location>
</feature>
<reference evidence="6 7" key="1">
    <citation type="journal article" date="2023" name="G3 (Bethesda)">
        <title>A chromosome-level genome assembly of Zasmidium syzygii isolated from banana leaves.</title>
        <authorList>
            <person name="van Westerhoven A.C."/>
            <person name="Mehrabi R."/>
            <person name="Talebi R."/>
            <person name="Steentjes M.B.F."/>
            <person name="Corcolon B."/>
            <person name="Chong P.A."/>
            <person name="Kema G.H.J."/>
            <person name="Seidl M.F."/>
        </authorList>
    </citation>
    <scope>NUCLEOTIDE SEQUENCE [LARGE SCALE GENOMIC DNA]</scope>
    <source>
        <strain evidence="6 7">P124</strain>
    </source>
</reference>
<keyword evidence="5" id="KW-0732">Signal</keyword>
<comment type="caution">
    <text evidence="6">The sequence shown here is derived from an EMBL/GenBank/DDBJ whole genome shotgun (WGS) entry which is preliminary data.</text>
</comment>
<dbReference type="PRINTS" id="PR00131">
    <property type="entry name" value="GLHYDRLASE1"/>
</dbReference>
<comment type="similarity">
    <text evidence="1 4">Belongs to the glycosyl hydrolase 1 family.</text>
</comment>
<evidence type="ECO:0000256" key="4">
    <source>
        <dbReference type="RuleBase" id="RU003690"/>
    </source>
</evidence>
<dbReference type="InterPro" id="IPR017853">
    <property type="entry name" value="GH"/>
</dbReference>
<proteinExistence type="inferred from homology"/>
<dbReference type="Pfam" id="PF00232">
    <property type="entry name" value="Glyco_hydro_1"/>
    <property type="match status" value="1"/>
</dbReference>
<evidence type="ECO:0000313" key="6">
    <source>
        <dbReference type="EMBL" id="KAK4495953.1"/>
    </source>
</evidence>
<evidence type="ECO:0000256" key="2">
    <source>
        <dbReference type="ARBA" id="ARBA00022801"/>
    </source>
</evidence>